<feature type="non-terminal residue" evidence="1">
    <location>
        <position position="1"/>
    </location>
</feature>
<protein>
    <submittedName>
        <fullName evidence="1">Uncharacterized protein</fullName>
    </submittedName>
</protein>
<evidence type="ECO:0000313" key="2">
    <source>
        <dbReference type="EMBL" id="CAF4308610.1"/>
    </source>
</evidence>
<accession>A0A815NAJ7</accession>
<dbReference type="AlphaFoldDB" id="A0A815NAJ7"/>
<organism evidence="1 3">
    <name type="scientific">Didymodactylos carnosus</name>
    <dbReference type="NCBI Taxonomy" id="1234261"/>
    <lineage>
        <taxon>Eukaryota</taxon>
        <taxon>Metazoa</taxon>
        <taxon>Spiralia</taxon>
        <taxon>Gnathifera</taxon>
        <taxon>Rotifera</taxon>
        <taxon>Eurotatoria</taxon>
        <taxon>Bdelloidea</taxon>
        <taxon>Philodinida</taxon>
        <taxon>Philodinidae</taxon>
        <taxon>Didymodactylos</taxon>
    </lineage>
</organism>
<comment type="caution">
    <text evidence="1">The sequence shown here is derived from an EMBL/GenBank/DDBJ whole genome shotgun (WGS) entry which is preliminary data.</text>
</comment>
<dbReference type="EMBL" id="CAJNOQ010018472">
    <property type="protein sequence ID" value="CAF1429405.1"/>
    <property type="molecule type" value="Genomic_DNA"/>
</dbReference>
<reference evidence="1" key="1">
    <citation type="submission" date="2021-02" db="EMBL/GenBank/DDBJ databases">
        <authorList>
            <person name="Nowell W R."/>
        </authorList>
    </citation>
    <scope>NUCLEOTIDE SEQUENCE</scope>
</reference>
<keyword evidence="3" id="KW-1185">Reference proteome</keyword>
<dbReference type="Proteomes" id="UP000663829">
    <property type="component" value="Unassembled WGS sequence"/>
</dbReference>
<evidence type="ECO:0000313" key="3">
    <source>
        <dbReference type="Proteomes" id="UP000663829"/>
    </source>
</evidence>
<dbReference type="Proteomes" id="UP000681722">
    <property type="component" value="Unassembled WGS sequence"/>
</dbReference>
<sequence>LTTEEANDIRLPRSSLFQSYVNEKDNSASNVRVRFTWFLDVKA</sequence>
<dbReference type="EMBL" id="CAJOBC010083904">
    <property type="protein sequence ID" value="CAF4308610.1"/>
    <property type="molecule type" value="Genomic_DNA"/>
</dbReference>
<evidence type="ECO:0000313" key="1">
    <source>
        <dbReference type="EMBL" id="CAF1429405.1"/>
    </source>
</evidence>
<gene>
    <name evidence="1" type="ORF">GPM918_LOCUS33947</name>
    <name evidence="2" type="ORF">SRO942_LOCUS34639</name>
</gene>
<proteinExistence type="predicted"/>
<name>A0A815NAJ7_9BILA</name>